<proteinExistence type="predicted"/>
<name>A0A2W7RP36_9BACT</name>
<reference evidence="1 2" key="1">
    <citation type="submission" date="2018-06" db="EMBL/GenBank/DDBJ databases">
        <title>Genomic Encyclopedia of Archaeal and Bacterial Type Strains, Phase II (KMG-II): from individual species to whole genera.</title>
        <authorList>
            <person name="Goeker M."/>
        </authorList>
    </citation>
    <scope>NUCLEOTIDE SEQUENCE [LARGE SCALE GENOMIC DNA]</scope>
    <source>
        <strain evidence="1 2">DSM 22686</strain>
    </source>
</reference>
<dbReference type="EMBL" id="QKZU01000002">
    <property type="protein sequence ID" value="PZX60250.1"/>
    <property type="molecule type" value="Genomic_DNA"/>
</dbReference>
<evidence type="ECO:0000313" key="1">
    <source>
        <dbReference type="EMBL" id="PZX60250.1"/>
    </source>
</evidence>
<protein>
    <submittedName>
        <fullName evidence="1">Uncharacterized protein</fullName>
    </submittedName>
</protein>
<organism evidence="1 2">
    <name type="scientific">Algoriphagus ratkowskyi</name>
    <dbReference type="NCBI Taxonomy" id="57028"/>
    <lineage>
        <taxon>Bacteria</taxon>
        <taxon>Pseudomonadati</taxon>
        <taxon>Bacteroidota</taxon>
        <taxon>Cytophagia</taxon>
        <taxon>Cytophagales</taxon>
        <taxon>Cyclobacteriaceae</taxon>
        <taxon>Algoriphagus</taxon>
    </lineage>
</organism>
<comment type="caution">
    <text evidence="1">The sequence shown here is derived from an EMBL/GenBank/DDBJ whole genome shotgun (WGS) entry which is preliminary data.</text>
</comment>
<evidence type="ECO:0000313" key="2">
    <source>
        <dbReference type="Proteomes" id="UP000249115"/>
    </source>
</evidence>
<accession>A0A2W7RP36</accession>
<dbReference type="AlphaFoldDB" id="A0A2W7RP36"/>
<sequence>MKMIIHHDAIRHSVLDLEDGRPKTGDRSGLDSSFQQSRIYFGLLMDNKRMYI</sequence>
<gene>
    <name evidence="1" type="ORF">LV84_00522</name>
</gene>
<dbReference type="Proteomes" id="UP000249115">
    <property type="component" value="Unassembled WGS sequence"/>
</dbReference>